<feature type="domain" description="Peptidase M12B propeptide" evidence="2">
    <location>
        <begin position="39"/>
        <end position="107"/>
    </location>
</feature>
<dbReference type="Proteomes" id="UP000275408">
    <property type="component" value="Unassembled WGS sequence"/>
</dbReference>
<evidence type="ECO:0000256" key="1">
    <source>
        <dbReference type="ARBA" id="ARBA00023157"/>
    </source>
</evidence>
<evidence type="ECO:0000313" key="4">
    <source>
        <dbReference type="Proteomes" id="UP000275408"/>
    </source>
</evidence>
<dbReference type="OrthoDB" id="5953235at2759"/>
<keyword evidence="1" id="KW-1015">Disulfide bond</keyword>
<dbReference type="Pfam" id="PF01562">
    <property type="entry name" value="Pep_M12B_propep"/>
    <property type="match status" value="1"/>
</dbReference>
<organism evidence="3 4">
    <name type="scientific">Pocillopora damicornis</name>
    <name type="common">Cauliflower coral</name>
    <name type="synonym">Millepora damicornis</name>
    <dbReference type="NCBI Taxonomy" id="46731"/>
    <lineage>
        <taxon>Eukaryota</taxon>
        <taxon>Metazoa</taxon>
        <taxon>Cnidaria</taxon>
        <taxon>Anthozoa</taxon>
        <taxon>Hexacorallia</taxon>
        <taxon>Scleractinia</taxon>
        <taxon>Astrocoeniina</taxon>
        <taxon>Pocilloporidae</taxon>
        <taxon>Pocillopora</taxon>
    </lineage>
</organism>
<protein>
    <recommendedName>
        <fullName evidence="2">Peptidase M12B propeptide domain-containing protein</fullName>
    </recommendedName>
</protein>
<name>A0A3M6U500_POCDA</name>
<gene>
    <name evidence="3" type="ORF">pdam_00008002</name>
</gene>
<accession>A0A3M6U500</accession>
<sequence length="250" mass="28757">MFNYLSYSRIDLFTVWTKYFINYEKFSVPEYDISEPFEEKTDDHRQKRSAEDDKKYFKIKAFGEELPLQLILNQKLMSPDFKVEIKRRDGRTEYQPAPKNTFYLGKVMSESESMVAVSHSQGMHGLIQRSGESLYIQPLPTHLSKHVEYKEISQPHLIVKSSIRENLVFSKRAKATSSKRILRSIKSSNKYLEAALVTDEITAEKYGESKIASILLIIGNIVAGMFQDPSIGKVKVTYVIKRVTVLNAAE</sequence>
<dbReference type="EMBL" id="RCHS01002246">
    <property type="protein sequence ID" value="RMX48624.1"/>
    <property type="molecule type" value="Genomic_DNA"/>
</dbReference>
<dbReference type="AlphaFoldDB" id="A0A3M6U500"/>
<reference evidence="3 4" key="1">
    <citation type="journal article" date="2018" name="Sci. Rep.">
        <title>Comparative analysis of the Pocillopora damicornis genome highlights role of immune system in coral evolution.</title>
        <authorList>
            <person name="Cunning R."/>
            <person name="Bay R.A."/>
            <person name="Gillette P."/>
            <person name="Baker A.C."/>
            <person name="Traylor-Knowles N."/>
        </authorList>
    </citation>
    <scope>NUCLEOTIDE SEQUENCE [LARGE SCALE GENOMIC DNA]</scope>
    <source>
        <strain evidence="3">RSMAS</strain>
        <tissue evidence="3">Whole animal</tissue>
    </source>
</reference>
<dbReference type="PANTHER" id="PTHR11905">
    <property type="entry name" value="ADAM A DISINTEGRIN AND METALLOPROTEASE DOMAIN"/>
    <property type="match status" value="1"/>
</dbReference>
<evidence type="ECO:0000313" key="3">
    <source>
        <dbReference type="EMBL" id="RMX48624.1"/>
    </source>
</evidence>
<evidence type="ECO:0000259" key="2">
    <source>
        <dbReference type="Pfam" id="PF01562"/>
    </source>
</evidence>
<comment type="caution">
    <text evidence="3">The sequence shown here is derived from an EMBL/GenBank/DDBJ whole genome shotgun (WGS) entry which is preliminary data.</text>
</comment>
<dbReference type="InterPro" id="IPR002870">
    <property type="entry name" value="Peptidase_M12B_N"/>
</dbReference>
<feature type="non-terminal residue" evidence="3">
    <location>
        <position position="250"/>
    </location>
</feature>
<proteinExistence type="predicted"/>
<dbReference type="PANTHER" id="PTHR11905:SF256">
    <property type="entry name" value="PEPTIDASE M12B DOMAIN-CONTAINING PROTEIN"/>
    <property type="match status" value="1"/>
</dbReference>
<keyword evidence="4" id="KW-1185">Reference proteome</keyword>